<keyword evidence="5" id="KW-0255">Endonuclease</keyword>
<dbReference type="EMBL" id="SSMQ01000039">
    <property type="protein sequence ID" value="TKD01485.1"/>
    <property type="molecule type" value="Genomic_DNA"/>
</dbReference>
<keyword evidence="6" id="KW-1185">Reference proteome</keyword>
<sequence length="295" mass="32034">MRQAEPDRPRLHLVDATYELFRAYFAQPSRKAPDGREVGAVRGLLSTLMVLTRDATHIACATDHVVRSFRNDLYAGYKTGDGLPEELASQFGLAEDAMRALGLVVWPMIEFEADDAIAAAAARFSNEAGQVLIASVDKDLAQCVDGTRVVMLDRKNDNAVLDADGVAKKFGVTPASIPDFLALVGDAADGYPGLPGWGEKSAAAVLSVFGTIERIPREASAWGFKVRGAEKLAATLAAREDEARLFKQLATLRTDVPLTEGFEDLAYRGARPELRALCAELGMPDLVKRVTRWRD</sequence>
<dbReference type="InterPro" id="IPR029060">
    <property type="entry name" value="PIN-like_dom_sf"/>
</dbReference>
<evidence type="ECO:0000313" key="6">
    <source>
        <dbReference type="Proteomes" id="UP000309215"/>
    </source>
</evidence>
<dbReference type="Pfam" id="PF01367">
    <property type="entry name" value="5_3_exonuc"/>
    <property type="match status" value="1"/>
</dbReference>
<dbReference type="Pfam" id="PF02739">
    <property type="entry name" value="5_3_exonuc_N"/>
    <property type="match status" value="1"/>
</dbReference>
<feature type="domain" description="5'-3' exonuclease" evidence="4">
    <location>
        <begin position="7"/>
        <end position="268"/>
    </location>
</feature>
<dbReference type="InterPro" id="IPR036279">
    <property type="entry name" value="5-3_exonuclease_C_sf"/>
</dbReference>
<dbReference type="InterPro" id="IPR020045">
    <property type="entry name" value="DNA_polI_H3TH"/>
</dbReference>
<proteinExistence type="predicted"/>
<dbReference type="SMART" id="SM00475">
    <property type="entry name" value="53EXOc"/>
    <property type="match status" value="1"/>
</dbReference>
<protein>
    <submittedName>
        <fullName evidence="5">Flap endonuclease</fullName>
    </submittedName>
</protein>
<keyword evidence="2" id="KW-0378">Hydrolase</keyword>
<dbReference type="PANTHER" id="PTHR42646:SF2">
    <property type="entry name" value="5'-3' EXONUCLEASE FAMILY PROTEIN"/>
    <property type="match status" value="1"/>
</dbReference>
<dbReference type="CDD" id="cd09859">
    <property type="entry name" value="PIN_53EXO"/>
    <property type="match status" value="1"/>
</dbReference>
<organism evidence="5 6">
    <name type="scientific">Polyangium fumosum</name>
    <dbReference type="NCBI Taxonomy" id="889272"/>
    <lineage>
        <taxon>Bacteria</taxon>
        <taxon>Pseudomonadati</taxon>
        <taxon>Myxococcota</taxon>
        <taxon>Polyangia</taxon>
        <taxon>Polyangiales</taxon>
        <taxon>Polyangiaceae</taxon>
        <taxon>Polyangium</taxon>
    </lineage>
</organism>
<dbReference type="AlphaFoldDB" id="A0A4U1J389"/>
<evidence type="ECO:0000256" key="3">
    <source>
        <dbReference type="ARBA" id="ARBA00023125"/>
    </source>
</evidence>
<dbReference type="GO" id="GO:0017108">
    <property type="term" value="F:5'-flap endonuclease activity"/>
    <property type="evidence" value="ECO:0007669"/>
    <property type="project" value="InterPro"/>
</dbReference>
<dbReference type="InterPro" id="IPR008918">
    <property type="entry name" value="HhH2"/>
</dbReference>
<gene>
    <name evidence="5" type="ORF">E8A74_30770</name>
</gene>
<keyword evidence="1" id="KW-0540">Nuclease</keyword>
<dbReference type="Gene3D" id="1.10.150.20">
    <property type="entry name" value="5' to 3' exonuclease, C-terminal subdomain"/>
    <property type="match status" value="1"/>
</dbReference>
<comment type="caution">
    <text evidence="5">The sequence shown here is derived from an EMBL/GenBank/DDBJ whole genome shotgun (WGS) entry which is preliminary data.</text>
</comment>
<evidence type="ECO:0000313" key="5">
    <source>
        <dbReference type="EMBL" id="TKD01485.1"/>
    </source>
</evidence>
<dbReference type="RefSeq" id="WP_136932683.1">
    <property type="nucleotide sequence ID" value="NZ_SSMQ01000039.1"/>
</dbReference>
<dbReference type="CDD" id="cd09898">
    <property type="entry name" value="H3TH_53EXO"/>
    <property type="match status" value="1"/>
</dbReference>
<keyword evidence="3" id="KW-0238">DNA-binding</keyword>
<evidence type="ECO:0000256" key="1">
    <source>
        <dbReference type="ARBA" id="ARBA00022722"/>
    </source>
</evidence>
<dbReference type="SUPFAM" id="SSF47807">
    <property type="entry name" value="5' to 3' exonuclease, C-terminal subdomain"/>
    <property type="match status" value="1"/>
</dbReference>
<dbReference type="Proteomes" id="UP000309215">
    <property type="component" value="Unassembled WGS sequence"/>
</dbReference>
<dbReference type="InterPro" id="IPR020046">
    <property type="entry name" value="5-3_exonucl_a-hlix_arch_N"/>
</dbReference>
<accession>A0A4U1J389</accession>
<name>A0A4U1J389_9BACT</name>
<dbReference type="OrthoDB" id="9806424at2"/>
<evidence type="ECO:0000256" key="2">
    <source>
        <dbReference type="ARBA" id="ARBA00022801"/>
    </source>
</evidence>
<evidence type="ECO:0000259" key="4">
    <source>
        <dbReference type="SMART" id="SM00475"/>
    </source>
</evidence>
<dbReference type="GO" id="GO:0003677">
    <property type="term" value="F:DNA binding"/>
    <property type="evidence" value="ECO:0007669"/>
    <property type="project" value="UniProtKB-KW"/>
</dbReference>
<dbReference type="PANTHER" id="PTHR42646">
    <property type="entry name" value="FLAP ENDONUCLEASE XNI"/>
    <property type="match status" value="1"/>
</dbReference>
<dbReference type="InterPro" id="IPR038969">
    <property type="entry name" value="FEN"/>
</dbReference>
<dbReference type="GO" id="GO:0008409">
    <property type="term" value="F:5'-3' exonuclease activity"/>
    <property type="evidence" value="ECO:0007669"/>
    <property type="project" value="InterPro"/>
</dbReference>
<dbReference type="SUPFAM" id="SSF88723">
    <property type="entry name" value="PIN domain-like"/>
    <property type="match status" value="1"/>
</dbReference>
<reference evidence="5 6" key="1">
    <citation type="submission" date="2019-04" db="EMBL/GenBank/DDBJ databases">
        <authorList>
            <person name="Li Y."/>
            <person name="Wang J."/>
        </authorList>
    </citation>
    <scope>NUCLEOTIDE SEQUENCE [LARGE SCALE GENOMIC DNA]</scope>
    <source>
        <strain evidence="5 6">DSM 14668</strain>
    </source>
</reference>
<dbReference type="SMART" id="SM00279">
    <property type="entry name" value="HhH2"/>
    <property type="match status" value="1"/>
</dbReference>
<dbReference type="GO" id="GO:0033567">
    <property type="term" value="P:DNA replication, Okazaki fragment processing"/>
    <property type="evidence" value="ECO:0007669"/>
    <property type="project" value="InterPro"/>
</dbReference>
<dbReference type="InterPro" id="IPR002421">
    <property type="entry name" value="5-3_exonuclease"/>
</dbReference>
<dbReference type="Gene3D" id="3.40.50.1010">
    <property type="entry name" value="5'-nuclease"/>
    <property type="match status" value="1"/>
</dbReference>